<accession>A0ABT3GEZ3</accession>
<dbReference type="InterPro" id="IPR019286">
    <property type="entry name" value="DUF2339_TM"/>
</dbReference>
<feature type="transmembrane region" description="Helical" evidence="1">
    <location>
        <begin position="464"/>
        <end position="485"/>
    </location>
</feature>
<feature type="transmembrane region" description="Helical" evidence="1">
    <location>
        <begin position="870"/>
        <end position="888"/>
    </location>
</feature>
<feature type="transmembrane region" description="Helical" evidence="1">
    <location>
        <begin position="733"/>
        <end position="749"/>
    </location>
</feature>
<feature type="transmembrane region" description="Helical" evidence="1">
    <location>
        <begin position="522"/>
        <end position="543"/>
    </location>
</feature>
<keyword evidence="1" id="KW-1133">Transmembrane helix</keyword>
<dbReference type="PANTHER" id="PTHR38434:SF1">
    <property type="entry name" value="BLL2549 PROTEIN"/>
    <property type="match status" value="1"/>
</dbReference>
<feature type="transmembrane region" description="Helical" evidence="1">
    <location>
        <begin position="337"/>
        <end position="356"/>
    </location>
</feature>
<reference evidence="2 3" key="1">
    <citation type="submission" date="2022-10" db="EMBL/GenBank/DDBJ databases">
        <title>Luteolibacter arcticus strain CCTCC AB 2014275, whole genome shotgun sequencing project.</title>
        <authorList>
            <person name="Zhao G."/>
            <person name="Shen L."/>
        </authorList>
    </citation>
    <scope>NUCLEOTIDE SEQUENCE [LARGE SCALE GENOMIC DNA]</scope>
    <source>
        <strain evidence="2 3">CCTCC AB 2014275</strain>
    </source>
</reference>
<evidence type="ECO:0000256" key="1">
    <source>
        <dbReference type="SAM" id="Phobius"/>
    </source>
</evidence>
<feature type="transmembrane region" description="Helical" evidence="1">
    <location>
        <begin position="114"/>
        <end position="134"/>
    </location>
</feature>
<feature type="transmembrane region" description="Helical" evidence="1">
    <location>
        <begin position="177"/>
        <end position="194"/>
    </location>
</feature>
<dbReference type="Proteomes" id="UP001320876">
    <property type="component" value="Unassembled WGS sequence"/>
</dbReference>
<evidence type="ECO:0000313" key="3">
    <source>
        <dbReference type="Proteomes" id="UP001320876"/>
    </source>
</evidence>
<feature type="transmembrane region" description="Helical" evidence="1">
    <location>
        <begin position="272"/>
        <end position="292"/>
    </location>
</feature>
<organism evidence="2 3">
    <name type="scientific">Luteolibacter arcticus</name>
    <dbReference type="NCBI Taxonomy" id="1581411"/>
    <lineage>
        <taxon>Bacteria</taxon>
        <taxon>Pseudomonadati</taxon>
        <taxon>Verrucomicrobiota</taxon>
        <taxon>Verrucomicrobiia</taxon>
        <taxon>Verrucomicrobiales</taxon>
        <taxon>Verrucomicrobiaceae</taxon>
        <taxon>Luteolibacter</taxon>
    </lineage>
</organism>
<feature type="transmembrane region" description="Helical" evidence="1">
    <location>
        <begin position="388"/>
        <end position="406"/>
    </location>
</feature>
<feature type="transmembrane region" description="Helical" evidence="1">
    <location>
        <begin position="412"/>
        <end position="429"/>
    </location>
</feature>
<feature type="transmembrane region" description="Helical" evidence="1">
    <location>
        <begin position="843"/>
        <end position="861"/>
    </location>
</feature>
<feature type="transmembrane region" description="Helical" evidence="1">
    <location>
        <begin position="304"/>
        <end position="325"/>
    </location>
</feature>
<gene>
    <name evidence="2" type="ORF">OKA05_05720</name>
</gene>
<dbReference type="EMBL" id="JAPDDT010000002">
    <property type="protein sequence ID" value="MCW1922041.1"/>
    <property type="molecule type" value="Genomic_DNA"/>
</dbReference>
<feature type="transmembrane region" description="Helical" evidence="1">
    <location>
        <begin position="787"/>
        <end position="806"/>
    </location>
</feature>
<feature type="transmembrane region" description="Helical" evidence="1">
    <location>
        <begin position="555"/>
        <end position="571"/>
    </location>
</feature>
<keyword evidence="1" id="KW-0812">Transmembrane</keyword>
<proteinExistence type="predicted"/>
<comment type="caution">
    <text evidence="2">The sequence shown here is derived from an EMBL/GenBank/DDBJ whole genome shotgun (WGS) entry which is preliminary data.</text>
</comment>
<protein>
    <submittedName>
        <fullName evidence="2">DUF2339 domain-containing protein</fullName>
    </submittedName>
</protein>
<feature type="transmembrane region" description="Helical" evidence="1">
    <location>
        <begin position="438"/>
        <end position="458"/>
    </location>
</feature>
<feature type="transmembrane region" description="Helical" evidence="1">
    <location>
        <begin position="761"/>
        <end position="781"/>
    </location>
</feature>
<feature type="transmembrane region" description="Helical" evidence="1">
    <location>
        <begin position="894"/>
        <end position="913"/>
    </location>
</feature>
<feature type="transmembrane region" description="Helical" evidence="1">
    <location>
        <begin position="711"/>
        <end position="727"/>
    </location>
</feature>
<keyword evidence="1" id="KW-0472">Membrane</keyword>
<feature type="transmembrane region" description="Helical" evidence="1">
    <location>
        <begin position="362"/>
        <end position="381"/>
    </location>
</feature>
<dbReference type="Pfam" id="PF10101">
    <property type="entry name" value="DUF2339"/>
    <property type="match status" value="1"/>
</dbReference>
<dbReference type="RefSeq" id="WP_264486151.1">
    <property type="nucleotide sequence ID" value="NZ_JAPDDT010000002.1"/>
</dbReference>
<feature type="transmembrane region" description="Helical" evidence="1">
    <location>
        <begin position="146"/>
        <end position="165"/>
    </location>
</feature>
<name>A0ABT3GEZ3_9BACT</name>
<feature type="transmembrane region" description="Helical" evidence="1">
    <location>
        <begin position="206"/>
        <end position="224"/>
    </location>
</feature>
<feature type="transmembrane region" description="Helical" evidence="1">
    <location>
        <begin position="497"/>
        <end position="516"/>
    </location>
</feature>
<feature type="transmembrane region" description="Helical" evidence="1">
    <location>
        <begin position="818"/>
        <end position="837"/>
    </location>
</feature>
<feature type="transmembrane region" description="Helical" evidence="1">
    <location>
        <begin position="685"/>
        <end position="704"/>
    </location>
</feature>
<feature type="transmembrane region" description="Helical" evidence="1">
    <location>
        <begin position="640"/>
        <end position="665"/>
    </location>
</feature>
<keyword evidence="3" id="KW-1185">Reference proteome</keyword>
<evidence type="ECO:0000313" key="2">
    <source>
        <dbReference type="EMBL" id="MCW1922041.1"/>
    </source>
</evidence>
<sequence>MTEEERDSYRRELQWLRDRVHALATQRATEIADLHEAISLLEQKLVAPVMPAVAPSPPPAEELPAPAPLPVFAEEIPAQSAEREMVPPPALGKVLPLPPPIPKGSFELRFGRIWLVRLGIALLITGLVLLGNYAYQNWIRDLSAGIRLAALYFGSFLICGTGVFLGARETMRRFGDVLLAGGLAFFYWCTFAAHHAPRLQVIDSPVLAGVLLLGAAGVIVGVSLRRDSRVTATMGLLLASYSTVLQPLGWLSAASNVVLACAGTAFMLRRGWCLPGVASMAGTYLAFLWWQIAGGHGGRPDDPAALWFLPPVWVAFALPGVIGVSRHFDGMSDRARAVFASANNIAFFLLFSALWVEQQRSIDDYWTVPAVFGAVLLALGVAGRSRDAAGGAHLAQGLSALTLAMALKLDGYHLALGFAGQTLALSFAFRRFGGKSELVFAMLAAAMALVLSLSDASSYSDTPLWSRALVATLLVAAAFPLRAGCEVVAAEQEKSHAARVATALVFLAGSVVGLVFCGHHLAVPWRAPACGAVALGWSAFTLLRDPRRRLPEAGWAALVFGLASIPLLYPTGFELPWWPPVVAGLLALASHRLWLGKDRAITPHDIAKSPEAFLWLSALTISAATFKGIEVATFSETGELIGLAAAAIGIAAVGRFLVVSPILQIGAVLLLPPVVQLQTDLTRDAAALLFVPVAAALGVIALAGPRSVAGFLARFAAGFTWLIAWNTLAPETWGEVVAASAVLLAILSIRRGQVIVYESWAFLASAVAWLLVRTSVTYPWAPMPDAPFPHGAITVAACFALPLLTTVRNAPQRTLRHVLLMASAALLALWSSQYVVWHFDWKPVAILWTSLGFALVSAGLWRKLSALRHAGFALLAVALVKLFAVDVWDFGTFIRIAAFLALGVALVVLGFFYNRFADALKKLFEADEV</sequence>
<dbReference type="PANTHER" id="PTHR38434">
    <property type="entry name" value="BLL2549 PROTEIN"/>
    <property type="match status" value="1"/>
</dbReference>